<dbReference type="Proteomes" id="UP000054925">
    <property type="component" value="Unassembled WGS sequence"/>
</dbReference>
<comment type="caution">
    <text evidence="1">The sequence shown here is derived from an EMBL/GenBank/DDBJ whole genome shotgun (WGS) entry which is preliminary data.</text>
</comment>
<evidence type="ECO:0000313" key="2">
    <source>
        <dbReference type="Proteomes" id="UP000054925"/>
    </source>
</evidence>
<reference evidence="1" key="1">
    <citation type="submission" date="2016-01" db="EMBL/GenBank/DDBJ databases">
        <authorList>
            <person name="Peeters C."/>
        </authorList>
    </citation>
    <scope>NUCLEOTIDE SEQUENCE [LARGE SCALE GENOMIC DNA]</scope>
    <source>
        <strain evidence="1">LMG 22937</strain>
    </source>
</reference>
<dbReference type="OrthoDB" id="9028593at2"/>
<organism evidence="1 2">
    <name type="scientific">Caballeronia terrestris</name>
    <dbReference type="NCBI Taxonomy" id="1226301"/>
    <lineage>
        <taxon>Bacteria</taxon>
        <taxon>Pseudomonadati</taxon>
        <taxon>Pseudomonadota</taxon>
        <taxon>Betaproteobacteria</taxon>
        <taxon>Burkholderiales</taxon>
        <taxon>Burkholderiaceae</taxon>
        <taxon>Caballeronia</taxon>
    </lineage>
</organism>
<keyword evidence="2" id="KW-1185">Reference proteome</keyword>
<gene>
    <name evidence="1" type="ORF">AWB67_07626</name>
</gene>
<dbReference type="AlphaFoldDB" id="A0A158L5D4"/>
<dbReference type="EMBL" id="FCOL02000516">
    <property type="protein sequence ID" value="SAL88597.1"/>
    <property type="molecule type" value="Genomic_DNA"/>
</dbReference>
<dbReference type="RefSeq" id="WP_125477903.1">
    <property type="nucleotide sequence ID" value="NZ_FCOL02000516.1"/>
</dbReference>
<proteinExistence type="predicted"/>
<accession>A0A158L5D4</accession>
<name>A0A158L5D4_9BURK</name>
<evidence type="ECO:0000313" key="1">
    <source>
        <dbReference type="EMBL" id="SAL88597.1"/>
    </source>
</evidence>
<sequence length="68" mass="8046">MLETDLSNWGRHEWFVYTIRRAFPSHAAFRLLLRRWKPDFPALTLVNATDAVSPEWRYEMSIQPGSLP</sequence>
<protein>
    <submittedName>
        <fullName evidence="1">Uncharacterized protein</fullName>
    </submittedName>
</protein>